<reference evidence="1" key="4">
    <citation type="journal article" date="2007" name="Genome Biol.">
        <title>Update of the Anopheles gambiae PEST genome assembly.</title>
        <authorList>
            <person name="Sharakhova M.V."/>
            <person name="Hammond M.P."/>
            <person name="Lobo N.F."/>
            <person name="Krzywinski J."/>
            <person name="Unger M.F."/>
            <person name="Hillenmeyer M.E."/>
            <person name="Bruggner R.V."/>
            <person name="Birney E."/>
            <person name="Collins F.H."/>
        </authorList>
    </citation>
    <scope>NUCLEOTIDE SEQUENCE</scope>
    <source>
        <strain evidence="1">PEST</strain>
    </source>
</reference>
<reference evidence="1" key="3">
    <citation type="journal article" date="2004" name="Trends Parasitol.">
        <title>The Anopheles gambiae genome: an update.</title>
        <authorList>
            <person name="Mongin E."/>
            <person name="Louis C."/>
            <person name="Holt R.A."/>
            <person name="Birney E."/>
            <person name="Collins F.H."/>
        </authorList>
    </citation>
    <scope>NUCLEOTIDE SEQUENCE</scope>
    <source>
        <strain evidence="1">PEST</strain>
    </source>
</reference>
<reference evidence="1" key="2">
    <citation type="submission" date="2002-03" db="EMBL/GenBank/DDBJ databases">
        <authorList>
            <consortium name="The Anopheles Genome Sequencing Consortium"/>
        </authorList>
    </citation>
    <scope>NUCLEOTIDE SEQUENCE</scope>
    <source>
        <strain evidence="1">PEST</strain>
    </source>
</reference>
<feature type="non-terminal residue" evidence="1">
    <location>
        <position position="126"/>
    </location>
</feature>
<evidence type="ECO:0000313" key="1">
    <source>
        <dbReference type="EMBL" id="EAU76158.1"/>
    </source>
</evidence>
<sequence>EVFVFRRLRFRIGANDGLAARAPAQGSKGKIPKGVHTRSGGDFVVTRLPGKLVPLAWGNGAGWYVRSPTDGLQCSVKSTEIASERGVKREREPVRFGCATERARADSKQPTKKRRILRGIAVRVCV</sequence>
<organism evidence="1">
    <name type="scientific">Anopheles gambiae</name>
    <name type="common">African malaria mosquito</name>
    <dbReference type="NCBI Taxonomy" id="7165"/>
    <lineage>
        <taxon>Eukaryota</taxon>
        <taxon>Metazoa</taxon>
        <taxon>Ecdysozoa</taxon>
        <taxon>Arthropoda</taxon>
        <taxon>Hexapoda</taxon>
        <taxon>Insecta</taxon>
        <taxon>Pterygota</taxon>
        <taxon>Neoptera</taxon>
        <taxon>Endopterygota</taxon>
        <taxon>Diptera</taxon>
        <taxon>Nematocera</taxon>
        <taxon>Culicoidea</taxon>
        <taxon>Culicidae</taxon>
        <taxon>Anophelinae</taxon>
        <taxon>Anopheles</taxon>
    </lineage>
</organism>
<comment type="caution">
    <text evidence="1">The sequence shown here is derived from an EMBL/GenBank/DDBJ whole genome shotgun (WGS) entry which is preliminary data.</text>
</comment>
<dbReference type="AlphaFoldDB" id="A0NFQ4"/>
<reference evidence="1" key="1">
    <citation type="journal article" date="2002" name="Science">
        <title>The genome sequence of the malaria mosquito Anopheles gambiae.</title>
        <authorList>
            <person name="Holt R.A."/>
            <person name="Subramanian G.M."/>
            <person name="Halpern A."/>
            <person name="Sutton G.G."/>
            <person name="Charlab R."/>
            <person name="Nusskern D.R."/>
            <person name="Wincker P."/>
            <person name="Clark A.G."/>
            <person name="Ribeiro J.M."/>
            <person name="Wides R."/>
            <person name="Salzberg S.L."/>
            <person name="Loftus B."/>
            <person name="Yandell M."/>
            <person name="Majoros W.H."/>
            <person name="Rusch D.B."/>
            <person name="Lai Z."/>
            <person name="Kraft C.L."/>
            <person name="Abril J.F."/>
            <person name="Anthouard V."/>
            <person name="Arensburger P."/>
            <person name="Atkinson P.W."/>
            <person name="Baden H."/>
            <person name="de Berardinis V."/>
            <person name="Baldwin D."/>
            <person name="Benes V."/>
            <person name="Biedler J."/>
            <person name="Blass C."/>
            <person name="Bolanos R."/>
            <person name="Boscus D."/>
            <person name="Barnstead M."/>
            <person name="Cai S."/>
            <person name="Center A."/>
            <person name="Chaturverdi K."/>
            <person name="Christophides G.K."/>
            <person name="Chrystal M.A."/>
            <person name="Clamp M."/>
            <person name="Cravchik A."/>
            <person name="Curwen V."/>
            <person name="Dana A."/>
            <person name="Delcher A."/>
            <person name="Dew I."/>
            <person name="Evans C.A."/>
            <person name="Flanigan M."/>
            <person name="Grundschober-Freimoser A."/>
            <person name="Friedli L."/>
            <person name="Gu Z."/>
            <person name="Guan P."/>
            <person name="Guigo R."/>
            <person name="Hillenmeyer M.E."/>
            <person name="Hladun S.L."/>
            <person name="Hogan J.R."/>
            <person name="Hong Y.S."/>
            <person name="Hoover J."/>
            <person name="Jaillon O."/>
            <person name="Ke Z."/>
            <person name="Kodira C."/>
            <person name="Kokoza E."/>
            <person name="Koutsos A."/>
            <person name="Letunic I."/>
            <person name="Levitsky A."/>
            <person name="Liang Y."/>
            <person name="Lin J.J."/>
            <person name="Lobo N.F."/>
            <person name="Lopez J.R."/>
            <person name="Malek J.A."/>
            <person name="McIntosh T.C."/>
            <person name="Meister S."/>
            <person name="Miller J."/>
            <person name="Mobarry C."/>
            <person name="Mongin E."/>
            <person name="Murphy S.D."/>
            <person name="O'Brochta D.A."/>
            <person name="Pfannkoch C."/>
            <person name="Qi R."/>
            <person name="Regier M.A."/>
            <person name="Remington K."/>
            <person name="Shao H."/>
            <person name="Sharakhova M.V."/>
            <person name="Sitter C.D."/>
            <person name="Shetty J."/>
            <person name="Smith T.J."/>
            <person name="Strong R."/>
            <person name="Sun J."/>
            <person name="Thomasova D."/>
            <person name="Ton L.Q."/>
            <person name="Topalis P."/>
            <person name="Tu Z."/>
            <person name="Unger M.F."/>
            <person name="Walenz B."/>
            <person name="Wang A."/>
            <person name="Wang J."/>
            <person name="Wang M."/>
            <person name="Wang X."/>
            <person name="Woodford K.J."/>
            <person name="Wortman J.R."/>
            <person name="Wu M."/>
            <person name="Yao A."/>
            <person name="Zdobnov E.M."/>
            <person name="Zhang H."/>
            <person name="Zhao Q."/>
            <person name="Zhao S."/>
            <person name="Zhu S.C."/>
            <person name="Zhimulev I."/>
            <person name="Coluzzi M."/>
            <person name="della Torre A."/>
            <person name="Roth C.W."/>
            <person name="Louis C."/>
            <person name="Kalush F."/>
            <person name="Mural R.J."/>
            <person name="Myers E.W."/>
            <person name="Adams M.D."/>
            <person name="Smith H.O."/>
            <person name="Broder S."/>
            <person name="Gardner M.J."/>
            <person name="Fraser C.M."/>
            <person name="Birney E."/>
            <person name="Bork P."/>
            <person name="Brey P.T."/>
            <person name="Venter J.C."/>
            <person name="Weissenbach J."/>
            <person name="Kafatos F.C."/>
            <person name="Collins F.H."/>
            <person name="Hoffman S.L."/>
        </authorList>
    </citation>
    <scope>NUCLEOTIDE SEQUENCE [LARGE SCALE GENOMIC DNA]</scope>
    <source>
        <strain evidence="1">PEST</strain>
    </source>
</reference>
<dbReference type="EMBL" id="AAAB01008979">
    <property type="protein sequence ID" value="EAU76158.1"/>
    <property type="molecule type" value="Genomic_DNA"/>
</dbReference>
<proteinExistence type="predicted"/>
<gene>
    <name evidence="1" type="ORF">AgaP_AGAP010797</name>
</gene>
<dbReference type="PaxDb" id="7165-AGAP010797-PA"/>
<feature type="non-terminal residue" evidence="1">
    <location>
        <position position="1"/>
    </location>
</feature>
<name>A0NFQ4_ANOGA</name>
<reference evidence="1" key="5">
    <citation type="submission" date="2011-05" db="EMBL/GenBank/DDBJ databases">
        <authorList>
            <consortium name="VectorBase"/>
        </authorList>
    </citation>
    <scope>NUCLEOTIDE SEQUENCE</scope>
    <source>
        <strain evidence="1">PEST</strain>
    </source>
</reference>
<accession>A0NFQ4</accession>
<protein>
    <submittedName>
        <fullName evidence="1">AGAP010797-PA</fullName>
    </submittedName>
</protein>
<dbReference type="HOGENOM" id="CLU_1987060_0_0_1"/>